<accession>A0A1H0TJ91</accession>
<keyword evidence="4" id="KW-0694">RNA-binding</keyword>
<dbReference type="STRING" id="94869.SAMN04488529_10774"/>
<reference evidence="5 6" key="1">
    <citation type="submission" date="2016-10" db="EMBL/GenBank/DDBJ databases">
        <authorList>
            <person name="de Groot N.N."/>
        </authorList>
    </citation>
    <scope>NUCLEOTIDE SEQUENCE [LARGE SCALE GENOMIC DNA]</scope>
    <source>
        <strain evidence="5 6">DSM 12272</strain>
    </source>
</reference>
<keyword evidence="2" id="KW-0808">Transferase</keyword>
<dbReference type="RefSeq" id="WP_089970307.1">
    <property type="nucleotide sequence ID" value="NZ_FNJM01000007.1"/>
</dbReference>
<evidence type="ECO:0000256" key="2">
    <source>
        <dbReference type="ARBA" id="ARBA00022679"/>
    </source>
</evidence>
<keyword evidence="1 5" id="KW-0489">Methyltransferase</keyword>
<organism evidence="5 6">
    <name type="scientific">Clostridium gasigenes</name>
    <dbReference type="NCBI Taxonomy" id="94869"/>
    <lineage>
        <taxon>Bacteria</taxon>
        <taxon>Bacillati</taxon>
        <taxon>Bacillota</taxon>
        <taxon>Clostridia</taxon>
        <taxon>Eubacteriales</taxon>
        <taxon>Clostridiaceae</taxon>
        <taxon>Clostridium</taxon>
    </lineage>
</organism>
<gene>
    <name evidence="5" type="ORF">SAMN04488529_10774</name>
</gene>
<evidence type="ECO:0000256" key="1">
    <source>
        <dbReference type="ARBA" id="ARBA00022603"/>
    </source>
</evidence>
<dbReference type="Proteomes" id="UP000198597">
    <property type="component" value="Unassembled WGS sequence"/>
</dbReference>
<dbReference type="AlphaFoldDB" id="A0A1H0TJ91"/>
<dbReference type="Pfam" id="PF00398">
    <property type="entry name" value="RrnaAD"/>
    <property type="match status" value="1"/>
</dbReference>
<dbReference type="Gene3D" id="3.40.50.150">
    <property type="entry name" value="Vaccinia Virus protein VP39"/>
    <property type="match status" value="1"/>
</dbReference>
<evidence type="ECO:0000256" key="4">
    <source>
        <dbReference type="ARBA" id="ARBA00022884"/>
    </source>
</evidence>
<name>A0A1H0TJ91_9CLOT</name>
<dbReference type="GO" id="GO:0003723">
    <property type="term" value="F:RNA binding"/>
    <property type="evidence" value="ECO:0007669"/>
    <property type="project" value="UniProtKB-KW"/>
</dbReference>
<dbReference type="InterPro" id="IPR029063">
    <property type="entry name" value="SAM-dependent_MTases_sf"/>
</dbReference>
<proteinExistence type="predicted"/>
<dbReference type="GO" id="GO:0032259">
    <property type="term" value="P:methylation"/>
    <property type="evidence" value="ECO:0007669"/>
    <property type="project" value="UniProtKB-KW"/>
</dbReference>
<keyword evidence="6" id="KW-1185">Reference proteome</keyword>
<dbReference type="SUPFAM" id="SSF53335">
    <property type="entry name" value="S-adenosyl-L-methionine-dependent methyltransferases"/>
    <property type="match status" value="1"/>
</dbReference>
<evidence type="ECO:0000313" key="5">
    <source>
        <dbReference type="EMBL" id="SDP54044.1"/>
    </source>
</evidence>
<keyword evidence="3" id="KW-0949">S-adenosyl-L-methionine</keyword>
<dbReference type="GO" id="GO:0008168">
    <property type="term" value="F:methyltransferase activity"/>
    <property type="evidence" value="ECO:0007669"/>
    <property type="project" value="UniProtKB-KW"/>
</dbReference>
<evidence type="ECO:0000313" key="6">
    <source>
        <dbReference type="Proteomes" id="UP000198597"/>
    </source>
</evidence>
<dbReference type="OrthoDB" id="1935097at2"/>
<protein>
    <submittedName>
        <fullName evidence="5">Ribosomal RNA adenine dimethylase</fullName>
    </submittedName>
</protein>
<evidence type="ECO:0000256" key="3">
    <source>
        <dbReference type="ARBA" id="ARBA00022691"/>
    </source>
</evidence>
<dbReference type="EMBL" id="FNJM01000007">
    <property type="protein sequence ID" value="SDP54044.1"/>
    <property type="molecule type" value="Genomic_DNA"/>
</dbReference>
<dbReference type="InterPro" id="IPR001737">
    <property type="entry name" value="KsgA/Erm"/>
</dbReference>
<sequence>MKPYNKKYVLDVITEYNNKIKIKKVGDFEIKKNYGIQGIVKGYMYEIEDGVNIDILELQGPDNVWMRLTPLEIESSYMPIKFSKGKVGLVGLGLGYVAQEMAKRKEVKEVIVYEIDQDVIDLYNNSFNKNKKIKILCEDAFKAESNSFDFFYVDIYEYKLTKKVVEDYKILNSLHKIEEYSFWGMEHFLLSCRYEEIVWVYIPENWMAMTKLLSERLEESGYIKHYKALDEKLVSEVIADFKIVLE</sequence>